<organism evidence="7">
    <name type="scientific">marine metagenome</name>
    <dbReference type="NCBI Taxonomy" id="408172"/>
    <lineage>
        <taxon>unclassified sequences</taxon>
        <taxon>metagenomes</taxon>
        <taxon>ecological metagenomes</taxon>
    </lineage>
</organism>
<dbReference type="EMBL" id="UINC01029244">
    <property type="protein sequence ID" value="SVB11643.1"/>
    <property type="molecule type" value="Genomic_DNA"/>
</dbReference>
<keyword evidence="2 5" id="KW-0812">Transmembrane</keyword>
<proteinExistence type="predicted"/>
<evidence type="ECO:0000259" key="6">
    <source>
        <dbReference type="Pfam" id="PF04116"/>
    </source>
</evidence>
<evidence type="ECO:0000313" key="7">
    <source>
        <dbReference type="EMBL" id="SVB11643.1"/>
    </source>
</evidence>
<dbReference type="GO" id="GO:0005506">
    <property type="term" value="F:iron ion binding"/>
    <property type="evidence" value="ECO:0007669"/>
    <property type="project" value="InterPro"/>
</dbReference>
<feature type="transmembrane region" description="Helical" evidence="5">
    <location>
        <begin position="23"/>
        <end position="44"/>
    </location>
</feature>
<evidence type="ECO:0000256" key="5">
    <source>
        <dbReference type="SAM" id="Phobius"/>
    </source>
</evidence>
<feature type="non-terminal residue" evidence="7">
    <location>
        <position position="1"/>
    </location>
</feature>
<evidence type="ECO:0000256" key="2">
    <source>
        <dbReference type="ARBA" id="ARBA00022692"/>
    </source>
</evidence>
<accession>A0A382BEG3</accession>
<gene>
    <name evidence="7" type="ORF">METZ01_LOCUS164497</name>
</gene>
<evidence type="ECO:0000256" key="3">
    <source>
        <dbReference type="ARBA" id="ARBA00022989"/>
    </source>
</evidence>
<dbReference type="GO" id="GO:0016491">
    <property type="term" value="F:oxidoreductase activity"/>
    <property type="evidence" value="ECO:0007669"/>
    <property type="project" value="InterPro"/>
</dbReference>
<dbReference type="Pfam" id="PF04116">
    <property type="entry name" value="FA_hydroxylase"/>
    <property type="match status" value="1"/>
</dbReference>
<name>A0A382BEG3_9ZZZZ</name>
<comment type="subcellular location">
    <subcellularLocation>
        <location evidence="1">Membrane</location>
    </subcellularLocation>
</comment>
<keyword evidence="4 5" id="KW-0472">Membrane</keyword>
<feature type="transmembrane region" description="Helical" evidence="5">
    <location>
        <begin position="82"/>
        <end position="101"/>
    </location>
</feature>
<feature type="transmembrane region" description="Helical" evidence="5">
    <location>
        <begin position="162"/>
        <end position="182"/>
    </location>
</feature>
<protein>
    <recommendedName>
        <fullName evidence="6">Fatty acid hydroxylase domain-containing protein</fullName>
    </recommendedName>
</protein>
<sequence>VICFLFPEYLTTEEFRDKYPIEIIRWVLFSTLAASFLFAFLSLLLSKKAKYAFAGMTISIIAILLGGSGIEVKEFEQSIVSISLDWMLLEILALSLIFIPIEIFFPKRPEQTKFHNEWKTDLIYLFKAQLLVQYTAAAVKLPAELFFSDIGMQEVQNVISNLPFILQLFLAMFTADLFQYTIHRLFHKNRYFWRFHAVHHSIKYVDWISGSRLHLVDIFITRSFSYIPLYILGFATDVFYVYLVIVSIQAITVHANMRFEFGFLKYLLVTPQYHHWHHSKDPETHNKNFAVHFPFIDKIFGTYYFPDKRWPEEMGLQNEKFPKGYFQQFIFPFRRDPKSFEPTNPSTR</sequence>
<dbReference type="InterPro" id="IPR050307">
    <property type="entry name" value="Sterol_Desaturase_Related"/>
</dbReference>
<dbReference type="AlphaFoldDB" id="A0A382BEG3"/>
<dbReference type="PANTHER" id="PTHR11863">
    <property type="entry name" value="STEROL DESATURASE"/>
    <property type="match status" value="1"/>
</dbReference>
<dbReference type="GO" id="GO:0016020">
    <property type="term" value="C:membrane"/>
    <property type="evidence" value="ECO:0007669"/>
    <property type="project" value="UniProtKB-SubCell"/>
</dbReference>
<evidence type="ECO:0000256" key="1">
    <source>
        <dbReference type="ARBA" id="ARBA00004370"/>
    </source>
</evidence>
<evidence type="ECO:0000256" key="4">
    <source>
        <dbReference type="ARBA" id="ARBA00023136"/>
    </source>
</evidence>
<feature type="domain" description="Fatty acid hydroxylase" evidence="6">
    <location>
        <begin position="169"/>
        <end position="302"/>
    </location>
</feature>
<dbReference type="InterPro" id="IPR006694">
    <property type="entry name" value="Fatty_acid_hydroxylase"/>
</dbReference>
<reference evidence="7" key="1">
    <citation type="submission" date="2018-05" db="EMBL/GenBank/DDBJ databases">
        <authorList>
            <person name="Lanie J.A."/>
            <person name="Ng W.-L."/>
            <person name="Kazmierczak K.M."/>
            <person name="Andrzejewski T.M."/>
            <person name="Davidsen T.M."/>
            <person name="Wayne K.J."/>
            <person name="Tettelin H."/>
            <person name="Glass J.I."/>
            <person name="Rusch D."/>
            <person name="Podicherti R."/>
            <person name="Tsui H.-C.T."/>
            <person name="Winkler M.E."/>
        </authorList>
    </citation>
    <scope>NUCLEOTIDE SEQUENCE</scope>
</reference>
<feature type="transmembrane region" description="Helical" evidence="5">
    <location>
        <begin position="51"/>
        <end position="70"/>
    </location>
</feature>
<dbReference type="GO" id="GO:0008610">
    <property type="term" value="P:lipid biosynthetic process"/>
    <property type="evidence" value="ECO:0007669"/>
    <property type="project" value="InterPro"/>
</dbReference>
<keyword evidence="3 5" id="KW-1133">Transmembrane helix</keyword>